<keyword evidence="2" id="KW-1185">Reference proteome</keyword>
<proteinExistence type="predicted"/>
<dbReference type="AlphaFoldDB" id="A0A1C7LU75"/>
<accession>A0A1C7LU75</accession>
<dbReference type="Proteomes" id="UP000092993">
    <property type="component" value="Unassembled WGS sequence"/>
</dbReference>
<sequence length="118" mass="12854">MPATAISRSTIGVPNGRSYFCSGSGACPSPALSLVARVHDDFYGCTVPIPKNRRRTTNLRGPAHSALVPITQLSTLDDMWTSYSMICRVVVHAQPSVHQWRPLSILSSHISSLHADLR</sequence>
<evidence type="ECO:0000313" key="1">
    <source>
        <dbReference type="EMBL" id="OBZ68303.1"/>
    </source>
</evidence>
<dbReference type="EMBL" id="LUGG01000022">
    <property type="protein sequence ID" value="OBZ68303.1"/>
    <property type="molecule type" value="Genomic_DNA"/>
</dbReference>
<evidence type="ECO:0000313" key="2">
    <source>
        <dbReference type="Proteomes" id="UP000092993"/>
    </source>
</evidence>
<name>A0A1C7LU75_GRIFR</name>
<protein>
    <submittedName>
        <fullName evidence="1">Uncharacterized protein</fullName>
    </submittedName>
</protein>
<comment type="caution">
    <text evidence="1">The sequence shown here is derived from an EMBL/GenBank/DDBJ whole genome shotgun (WGS) entry which is preliminary data.</text>
</comment>
<organism evidence="1 2">
    <name type="scientific">Grifola frondosa</name>
    <name type="common">Maitake</name>
    <name type="synonym">Polyporus frondosus</name>
    <dbReference type="NCBI Taxonomy" id="5627"/>
    <lineage>
        <taxon>Eukaryota</taxon>
        <taxon>Fungi</taxon>
        <taxon>Dikarya</taxon>
        <taxon>Basidiomycota</taxon>
        <taxon>Agaricomycotina</taxon>
        <taxon>Agaricomycetes</taxon>
        <taxon>Polyporales</taxon>
        <taxon>Grifolaceae</taxon>
        <taxon>Grifola</taxon>
    </lineage>
</organism>
<reference evidence="1 2" key="1">
    <citation type="submission" date="2016-03" db="EMBL/GenBank/DDBJ databases">
        <title>Whole genome sequencing of Grifola frondosa 9006-11.</title>
        <authorList>
            <person name="Min B."/>
            <person name="Park H."/>
            <person name="Kim J.-G."/>
            <person name="Cho H."/>
            <person name="Oh Y.-L."/>
            <person name="Kong W.-S."/>
            <person name="Choi I.-G."/>
        </authorList>
    </citation>
    <scope>NUCLEOTIDE SEQUENCE [LARGE SCALE GENOMIC DNA]</scope>
    <source>
        <strain evidence="1 2">9006-11</strain>
    </source>
</reference>
<gene>
    <name evidence="1" type="ORF">A0H81_11729</name>
</gene>